<dbReference type="Gene3D" id="3.40.190.170">
    <property type="entry name" value="Bacterial extracellular solute-binding protein, family 7"/>
    <property type="match status" value="1"/>
</dbReference>
<keyword evidence="3" id="KW-1185">Reference proteome</keyword>
<evidence type="ECO:0000256" key="1">
    <source>
        <dbReference type="ARBA" id="ARBA00022729"/>
    </source>
</evidence>
<sequence length="330" mass="36457">MLRVSRRIFVGGALAMGLAGCGRGGRSTLFGTDTHPAEYPTVRAFRYFGDLVEQRSGGRLRVKIFPGGQLGAERDTLEITSFGGLDFNRVNLAPLNSIEPLTTIFSLPFLFDSEAHLRRVLDGKPGERVLASLAPHDMIGLCFYDSGARSFYNTRGPIERPSDMRGMKIRVQNSDLYVAMIRGLGADATPMDLGEVYQGLVQGVIDGAENNWPSYESGRHYEVAPYYSLTRHVMAPEVLLMSKVSWDNLSAADREIVMESARESVPYMRGLWDARVAAAQEALVADGVRVNEVDSEPFRRRMHPVWESFVTSDAQKEIMRAALAMGDGNA</sequence>
<dbReference type="RefSeq" id="WP_119514056.1">
    <property type="nucleotide sequence ID" value="NZ_QXFK01000018.1"/>
</dbReference>
<dbReference type="OrthoDB" id="8673861at2"/>
<dbReference type="EMBL" id="QXFK01000018">
    <property type="protein sequence ID" value="RIV76998.1"/>
    <property type="molecule type" value="Genomic_DNA"/>
</dbReference>
<reference evidence="2 3" key="1">
    <citation type="submission" date="2018-08" db="EMBL/GenBank/DDBJ databases">
        <title>Altererythrobacter sp.Ery1 and Ery12, the genome sequencing of novel strains in genus Alterythrobacter.</title>
        <authorList>
            <person name="Cheng H."/>
            <person name="Wu Y.-H."/>
            <person name="Fang C."/>
            <person name="Xu X.-W."/>
        </authorList>
    </citation>
    <scope>NUCLEOTIDE SEQUENCE [LARGE SCALE GENOMIC DNA]</scope>
    <source>
        <strain evidence="2 3">Ery1</strain>
    </source>
</reference>
<gene>
    <name evidence="2" type="ORF">D2V04_12845</name>
</gene>
<name>A0A418NF79_9SPHN</name>
<evidence type="ECO:0000313" key="3">
    <source>
        <dbReference type="Proteomes" id="UP000285092"/>
    </source>
</evidence>
<keyword evidence="1" id="KW-0732">Signal</keyword>
<dbReference type="NCBIfam" id="NF037995">
    <property type="entry name" value="TRAP_S1"/>
    <property type="match status" value="1"/>
</dbReference>
<dbReference type="PANTHER" id="PTHR33376:SF2">
    <property type="entry name" value="DICARBOXYLATE-BINDING PERIPLASMIC PROTEIN"/>
    <property type="match status" value="1"/>
</dbReference>
<dbReference type="GO" id="GO:0055085">
    <property type="term" value="P:transmembrane transport"/>
    <property type="evidence" value="ECO:0007669"/>
    <property type="project" value="InterPro"/>
</dbReference>
<evidence type="ECO:0000313" key="2">
    <source>
        <dbReference type="EMBL" id="RIV76998.1"/>
    </source>
</evidence>
<dbReference type="CDD" id="cd13671">
    <property type="entry name" value="PBP2_TRAP_SBP_like_3"/>
    <property type="match status" value="1"/>
</dbReference>
<dbReference type="InterPro" id="IPR004682">
    <property type="entry name" value="TRAP_DctP"/>
</dbReference>
<organism evidence="2 3">
    <name type="scientific">Pelagerythrobacter aerophilus</name>
    <dbReference type="NCBI Taxonomy" id="2306995"/>
    <lineage>
        <taxon>Bacteria</taxon>
        <taxon>Pseudomonadati</taxon>
        <taxon>Pseudomonadota</taxon>
        <taxon>Alphaproteobacteria</taxon>
        <taxon>Sphingomonadales</taxon>
        <taxon>Erythrobacteraceae</taxon>
        <taxon>Pelagerythrobacter</taxon>
    </lineage>
</organism>
<dbReference type="Pfam" id="PF03480">
    <property type="entry name" value="DctP"/>
    <property type="match status" value="1"/>
</dbReference>
<dbReference type="NCBIfam" id="TIGR00787">
    <property type="entry name" value="dctP"/>
    <property type="match status" value="1"/>
</dbReference>
<protein>
    <submittedName>
        <fullName evidence="2">TRAP transporter substrate-binding protein</fullName>
    </submittedName>
</protein>
<dbReference type="Proteomes" id="UP000285092">
    <property type="component" value="Unassembled WGS sequence"/>
</dbReference>
<dbReference type="PROSITE" id="PS51257">
    <property type="entry name" value="PROKAR_LIPOPROTEIN"/>
    <property type="match status" value="1"/>
</dbReference>
<accession>A0A418NF79</accession>
<dbReference type="InterPro" id="IPR018389">
    <property type="entry name" value="DctP_fam"/>
</dbReference>
<dbReference type="PANTHER" id="PTHR33376">
    <property type="match status" value="1"/>
</dbReference>
<proteinExistence type="predicted"/>
<dbReference type="InterPro" id="IPR038404">
    <property type="entry name" value="TRAP_DctP_sf"/>
</dbReference>
<dbReference type="GO" id="GO:0030246">
    <property type="term" value="F:carbohydrate binding"/>
    <property type="evidence" value="ECO:0007669"/>
    <property type="project" value="TreeGrafter"/>
</dbReference>
<dbReference type="GO" id="GO:0030288">
    <property type="term" value="C:outer membrane-bounded periplasmic space"/>
    <property type="evidence" value="ECO:0007669"/>
    <property type="project" value="InterPro"/>
</dbReference>
<comment type="caution">
    <text evidence="2">The sequence shown here is derived from an EMBL/GenBank/DDBJ whole genome shotgun (WGS) entry which is preliminary data.</text>
</comment>
<dbReference type="AlphaFoldDB" id="A0A418NF79"/>
<dbReference type="PIRSF" id="PIRSF006470">
    <property type="entry name" value="DctB"/>
    <property type="match status" value="1"/>
</dbReference>